<feature type="domain" description="Platelet-derived growth factor (PDGF) family profile" evidence="7">
    <location>
        <begin position="169"/>
        <end position="242"/>
    </location>
</feature>
<comment type="caution">
    <text evidence="8">The sequence shown here is derived from an EMBL/GenBank/DDBJ whole genome shotgun (WGS) entry which is preliminary data.</text>
</comment>
<dbReference type="AlphaFoldDB" id="A0AAN7SL41"/>
<dbReference type="PROSITE" id="PS50278">
    <property type="entry name" value="PDGF_2"/>
    <property type="match status" value="1"/>
</dbReference>
<evidence type="ECO:0000256" key="4">
    <source>
        <dbReference type="RuleBase" id="RU003818"/>
    </source>
</evidence>
<sequence length="343" mass="39151">MLLIIIICSTLSQRTVLSYDHDQISFPDDDEYNSKNNYHHHNQHHHHPRPSDTNFQHNPDFHRHHPELPFPHNADFHHHHEEDLSRNGPNKDYDTSSNLSSIPLDLIMKYNNFEEVNDVLLNLVEGSTEEKTEPVLLASRFGEERSAAITPKSAGCMPELQTVRIATTDDPSVLYIPSCTRIERCGGCCSHNLLSCQPVDTETVSFQVVKTQFQGGSKLKFMGKEVVLIEKHTKCKCSCKVQAKDCNGFQQYREGECRCVCTNTDEEKKCHKDGSLKLWNPEVCSCQCRNISQCSTGYTFDMLRCKCVPVLVRRRYAELVVEKKLVPPKNDPLPVLPLRDVSD</sequence>
<dbReference type="GO" id="GO:0008083">
    <property type="term" value="F:growth factor activity"/>
    <property type="evidence" value="ECO:0007669"/>
    <property type="project" value="UniProtKB-KW"/>
</dbReference>
<feature type="chain" id="PRO_5042922992" description="Platelet-derived growth factor (PDGF) family profile domain-containing protein" evidence="6">
    <location>
        <begin position="19"/>
        <end position="343"/>
    </location>
</feature>
<evidence type="ECO:0000256" key="2">
    <source>
        <dbReference type="ARBA" id="ARBA00023030"/>
    </source>
</evidence>
<comment type="similarity">
    <text evidence="1 4">Belongs to the PDGF/VEGF growth factor family.</text>
</comment>
<dbReference type="GO" id="GO:0005615">
    <property type="term" value="C:extracellular space"/>
    <property type="evidence" value="ECO:0007669"/>
    <property type="project" value="TreeGrafter"/>
</dbReference>
<keyword evidence="2 4" id="KW-0339">Growth factor</keyword>
<accession>A0AAN7SL41</accession>
<gene>
    <name evidence="8" type="ORF">RN001_003973</name>
</gene>
<evidence type="ECO:0000256" key="6">
    <source>
        <dbReference type="SAM" id="SignalP"/>
    </source>
</evidence>
<keyword evidence="6" id="KW-0732">Signal</keyword>
<dbReference type="PANTHER" id="PTHR11633">
    <property type="entry name" value="PLATELET-DERIVED GROWTH FACTOR"/>
    <property type="match status" value="1"/>
</dbReference>
<dbReference type="InterPro" id="IPR029034">
    <property type="entry name" value="Cystine-knot_cytokine"/>
</dbReference>
<dbReference type="InterPro" id="IPR000072">
    <property type="entry name" value="PDGF/VEGF_dom"/>
</dbReference>
<evidence type="ECO:0000259" key="7">
    <source>
        <dbReference type="PROSITE" id="PS50278"/>
    </source>
</evidence>
<organism evidence="8 9">
    <name type="scientific">Aquatica leii</name>
    <dbReference type="NCBI Taxonomy" id="1421715"/>
    <lineage>
        <taxon>Eukaryota</taxon>
        <taxon>Metazoa</taxon>
        <taxon>Ecdysozoa</taxon>
        <taxon>Arthropoda</taxon>
        <taxon>Hexapoda</taxon>
        <taxon>Insecta</taxon>
        <taxon>Pterygota</taxon>
        <taxon>Neoptera</taxon>
        <taxon>Endopterygota</taxon>
        <taxon>Coleoptera</taxon>
        <taxon>Polyphaga</taxon>
        <taxon>Elateriformia</taxon>
        <taxon>Elateroidea</taxon>
        <taxon>Lampyridae</taxon>
        <taxon>Luciolinae</taxon>
        <taxon>Aquatica</taxon>
    </lineage>
</organism>
<evidence type="ECO:0000256" key="5">
    <source>
        <dbReference type="SAM" id="MobiDB-lite"/>
    </source>
</evidence>
<dbReference type="GO" id="GO:0070851">
    <property type="term" value="F:growth factor receptor binding"/>
    <property type="evidence" value="ECO:0007669"/>
    <property type="project" value="TreeGrafter"/>
</dbReference>
<feature type="compositionally biased region" description="Basic residues" evidence="5">
    <location>
        <begin position="37"/>
        <end position="48"/>
    </location>
</feature>
<dbReference type="GO" id="GO:0051781">
    <property type="term" value="P:positive regulation of cell division"/>
    <property type="evidence" value="ECO:0007669"/>
    <property type="project" value="UniProtKB-KW"/>
</dbReference>
<dbReference type="EMBL" id="JARPUR010000001">
    <property type="protein sequence ID" value="KAK4887702.1"/>
    <property type="molecule type" value="Genomic_DNA"/>
</dbReference>
<reference evidence="9" key="1">
    <citation type="submission" date="2023-01" db="EMBL/GenBank/DDBJ databases">
        <title>Key to firefly adult light organ development and bioluminescence: homeobox transcription factors regulate luciferase expression and transportation to peroxisome.</title>
        <authorList>
            <person name="Fu X."/>
        </authorList>
    </citation>
    <scope>NUCLEOTIDE SEQUENCE [LARGE SCALE GENOMIC DNA]</scope>
</reference>
<keyword evidence="9" id="KW-1185">Reference proteome</keyword>
<feature type="compositionally biased region" description="Basic and acidic residues" evidence="5">
    <location>
        <begin position="74"/>
        <end position="94"/>
    </location>
</feature>
<proteinExistence type="inferred from homology"/>
<evidence type="ECO:0000313" key="9">
    <source>
        <dbReference type="Proteomes" id="UP001353858"/>
    </source>
</evidence>
<dbReference type="SMART" id="SM00141">
    <property type="entry name" value="PDGF"/>
    <property type="match status" value="1"/>
</dbReference>
<dbReference type="Pfam" id="PF00341">
    <property type="entry name" value="PDGF"/>
    <property type="match status" value="1"/>
</dbReference>
<evidence type="ECO:0000256" key="1">
    <source>
        <dbReference type="ARBA" id="ARBA00006686"/>
    </source>
</evidence>
<evidence type="ECO:0000256" key="3">
    <source>
        <dbReference type="ARBA" id="ARBA00023246"/>
    </source>
</evidence>
<protein>
    <recommendedName>
        <fullName evidence="7">Platelet-derived growth factor (PDGF) family profile domain-containing protein</fullName>
    </recommendedName>
</protein>
<dbReference type="PANTHER" id="PTHR11633:SF1">
    <property type="entry name" value="LD28763P"/>
    <property type="match status" value="1"/>
</dbReference>
<feature type="signal peptide" evidence="6">
    <location>
        <begin position="1"/>
        <end position="18"/>
    </location>
</feature>
<dbReference type="SUPFAM" id="SSF57501">
    <property type="entry name" value="Cystine-knot cytokines"/>
    <property type="match status" value="1"/>
</dbReference>
<name>A0AAN7SL41_9COLE</name>
<dbReference type="Gene3D" id="2.10.90.10">
    <property type="entry name" value="Cystine-knot cytokines"/>
    <property type="match status" value="1"/>
</dbReference>
<dbReference type="GO" id="GO:0008284">
    <property type="term" value="P:positive regulation of cell population proliferation"/>
    <property type="evidence" value="ECO:0007669"/>
    <property type="project" value="TreeGrafter"/>
</dbReference>
<feature type="region of interest" description="Disordered" evidence="5">
    <location>
        <begin position="28"/>
        <end position="96"/>
    </location>
</feature>
<dbReference type="GO" id="GO:0016020">
    <property type="term" value="C:membrane"/>
    <property type="evidence" value="ECO:0007669"/>
    <property type="project" value="InterPro"/>
</dbReference>
<keyword evidence="3" id="KW-0497">Mitogen</keyword>
<evidence type="ECO:0000313" key="8">
    <source>
        <dbReference type="EMBL" id="KAK4887702.1"/>
    </source>
</evidence>
<dbReference type="Proteomes" id="UP001353858">
    <property type="component" value="Unassembled WGS sequence"/>
</dbReference>